<sequence>MIHQLNRSDLYPGTLPEDLCNFQHCDWDHLRYFQTPLAISIPLFTKHVNISTMLSNGSPSWVECSCCLFLCAPERYMPLVLPGVVGMGFVMLTRMTRGILARKNCIPVPSTRRSLNPLTFKLSRAPSLKRMYSRGSEP</sequence>
<dbReference type="AlphaFoldDB" id="A0A835LUP1"/>
<reference evidence="1 2" key="1">
    <citation type="submission" date="2020-10" db="EMBL/GenBank/DDBJ databases">
        <title>The Coptis chinensis genome and diversification of protoberbering-type alkaloids.</title>
        <authorList>
            <person name="Wang B."/>
            <person name="Shu S."/>
            <person name="Song C."/>
            <person name="Liu Y."/>
        </authorList>
    </citation>
    <scope>NUCLEOTIDE SEQUENCE [LARGE SCALE GENOMIC DNA]</scope>
    <source>
        <strain evidence="1">HL-2020</strain>
        <tissue evidence="1">Leaf</tissue>
    </source>
</reference>
<accession>A0A835LUP1</accession>
<organism evidence="1 2">
    <name type="scientific">Coptis chinensis</name>
    <dbReference type="NCBI Taxonomy" id="261450"/>
    <lineage>
        <taxon>Eukaryota</taxon>
        <taxon>Viridiplantae</taxon>
        <taxon>Streptophyta</taxon>
        <taxon>Embryophyta</taxon>
        <taxon>Tracheophyta</taxon>
        <taxon>Spermatophyta</taxon>
        <taxon>Magnoliopsida</taxon>
        <taxon>Ranunculales</taxon>
        <taxon>Ranunculaceae</taxon>
        <taxon>Coptidoideae</taxon>
        <taxon>Coptis</taxon>
    </lineage>
</organism>
<name>A0A835LUP1_9MAGN</name>
<dbReference type="Proteomes" id="UP000631114">
    <property type="component" value="Unassembled WGS sequence"/>
</dbReference>
<keyword evidence="2" id="KW-1185">Reference proteome</keyword>
<evidence type="ECO:0000313" key="2">
    <source>
        <dbReference type="Proteomes" id="UP000631114"/>
    </source>
</evidence>
<proteinExistence type="predicted"/>
<evidence type="ECO:0000313" key="1">
    <source>
        <dbReference type="EMBL" id="KAF9608155.1"/>
    </source>
</evidence>
<protein>
    <submittedName>
        <fullName evidence="1">Uncharacterized protein</fullName>
    </submittedName>
</protein>
<dbReference type="EMBL" id="JADFTS010000004">
    <property type="protein sequence ID" value="KAF9608155.1"/>
    <property type="molecule type" value="Genomic_DNA"/>
</dbReference>
<gene>
    <name evidence="1" type="ORF">IFM89_007541</name>
</gene>
<comment type="caution">
    <text evidence="1">The sequence shown here is derived from an EMBL/GenBank/DDBJ whole genome shotgun (WGS) entry which is preliminary data.</text>
</comment>